<dbReference type="EMBL" id="SHKW01000001">
    <property type="protein sequence ID" value="RZU41162.1"/>
    <property type="molecule type" value="Genomic_DNA"/>
</dbReference>
<keyword evidence="4" id="KW-1185">Reference proteome</keyword>
<accession>A0A4Q7YTL3</accession>
<feature type="signal peptide" evidence="2">
    <location>
        <begin position="1"/>
        <end position="30"/>
    </location>
</feature>
<protein>
    <submittedName>
        <fullName evidence="3">Uncharacterized protein</fullName>
    </submittedName>
</protein>
<keyword evidence="2" id="KW-0732">Signal</keyword>
<dbReference type="Proteomes" id="UP000292958">
    <property type="component" value="Unassembled WGS sequence"/>
</dbReference>
<organism evidence="3 4">
    <name type="scientific">Edaphobacter modestus</name>
    <dbReference type="NCBI Taxonomy" id="388466"/>
    <lineage>
        <taxon>Bacteria</taxon>
        <taxon>Pseudomonadati</taxon>
        <taxon>Acidobacteriota</taxon>
        <taxon>Terriglobia</taxon>
        <taxon>Terriglobales</taxon>
        <taxon>Acidobacteriaceae</taxon>
        <taxon>Edaphobacter</taxon>
    </lineage>
</organism>
<dbReference type="AlphaFoldDB" id="A0A4Q7YTL3"/>
<feature type="region of interest" description="Disordered" evidence="1">
    <location>
        <begin position="59"/>
        <end position="93"/>
    </location>
</feature>
<feature type="compositionally biased region" description="Low complexity" evidence="1">
    <location>
        <begin position="59"/>
        <end position="68"/>
    </location>
</feature>
<evidence type="ECO:0000313" key="4">
    <source>
        <dbReference type="Proteomes" id="UP000292958"/>
    </source>
</evidence>
<name>A0A4Q7YTL3_9BACT</name>
<comment type="caution">
    <text evidence="3">The sequence shown here is derived from an EMBL/GenBank/DDBJ whole genome shotgun (WGS) entry which is preliminary data.</text>
</comment>
<feature type="chain" id="PRO_5020940188" evidence="2">
    <location>
        <begin position="31"/>
        <end position="281"/>
    </location>
</feature>
<evidence type="ECO:0000256" key="2">
    <source>
        <dbReference type="SAM" id="SignalP"/>
    </source>
</evidence>
<gene>
    <name evidence="3" type="ORF">BDD14_2663</name>
</gene>
<feature type="compositionally biased region" description="Low complexity" evidence="1">
    <location>
        <begin position="75"/>
        <end position="87"/>
    </location>
</feature>
<evidence type="ECO:0000256" key="1">
    <source>
        <dbReference type="SAM" id="MobiDB-lite"/>
    </source>
</evidence>
<sequence>MTLPLSHLSCSLALPLICLCPLVAVQSAQARPSEPVKIETPSSLPDSPGALLAAAEGFSSSMDDSGMPDSGGQGATTSTNSTNSTNSTKKRMVLPRIKLVGSSQQAPPQRARDKIELGLRESVTPYAMLGWPLSAGWSHLINGSPNYGVNSEAFAQRLGAAAALNSSKEIFSDGILATAFHQDPRYYQRGRSHKLINRAVYAVTRPVIGRTDSGRTIPNYAFILGTGGAAALTQTYYPERNVTGTQFARTWITSLGGSAFGSLVSEFGGEAIQWLRISKGE</sequence>
<proteinExistence type="predicted"/>
<evidence type="ECO:0000313" key="3">
    <source>
        <dbReference type="EMBL" id="RZU41162.1"/>
    </source>
</evidence>
<reference evidence="3 4" key="1">
    <citation type="submission" date="2019-02" db="EMBL/GenBank/DDBJ databases">
        <title>Genomic Encyclopedia of Archaeal and Bacterial Type Strains, Phase II (KMG-II): from individual species to whole genera.</title>
        <authorList>
            <person name="Goeker M."/>
        </authorList>
    </citation>
    <scope>NUCLEOTIDE SEQUENCE [LARGE SCALE GENOMIC DNA]</scope>
    <source>
        <strain evidence="3 4">DSM 18101</strain>
    </source>
</reference>